<dbReference type="PANTHER" id="PTHR10953">
    <property type="entry name" value="UBIQUITIN-ACTIVATING ENZYME E1"/>
    <property type="match status" value="1"/>
</dbReference>
<name>A0A3S1AL19_ANAVA</name>
<dbReference type="AlphaFoldDB" id="A0A3S1AL19"/>
<feature type="domain" description="THIF-type NAD/FAD binding fold" evidence="1">
    <location>
        <begin position="22"/>
        <end position="144"/>
    </location>
</feature>
<dbReference type="InterPro" id="IPR000594">
    <property type="entry name" value="ThiF_NAD_FAD-bd"/>
</dbReference>
<dbReference type="OrthoDB" id="419633at2"/>
<evidence type="ECO:0000313" key="2">
    <source>
        <dbReference type="EMBL" id="RUS94530.1"/>
    </source>
</evidence>
<dbReference type="Proteomes" id="UP000276103">
    <property type="component" value="Unassembled WGS sequence"/>
</dbReference>
<dbReference type="SUPFAM" id="SSF69572">
    <property type="entry name" value="Activating enzymes of the ubiquitin-like proteins"/>
    <property type="match status" value="1"/>
</dbReference>
<dbReference type="InterPro" id="IPR045886">
    <property type="entry name" value="ThiF/MoeB/HesA"/>
</dbReference>
<comment type="caution">
    <text evidence="2">The sequence shown here is derived from an EMBL/GenBank/DDBJ whole genome shotgun (WGS) entry which is preliminary data.</text>
</comment>
<keyword evidence="2" id="KW-0548">Nucleotidyltransferase</keyword>
<dbReference type="Gene3D" id="3.40.50.720">
    <property type="entry name" value="NAD(P)-binding Rossmann-like Domain"/>
    <property type="match status" value="1"/>
</dbReference>
<evidence type="ECO:0000313" key="3">
    <source>
        <dbReference type="Proteomes" id="UP000276103"/>
    </source>
</evidence>
<dbReference type="EMBL" id="RSCM01000013">
    <property type="protein sequence ID" value="RUS94530.1"/>
    <property type="molecule type" value="Genomic_DNA"/>
</dbReference>
<dbReference type="CDD" id="cd01483">
    <property type="entry name" value="E1_enzyme_family"/>
    <property type="match status" value="1"/>
</dbReference>
<accession>A0A3S1AL19</accession>
<dbReference type="GO" id="GO:0005737">
    <property type="term" value="C:cytoplasm"/>
    <property type="evidence" value="ECO:0007669"/>
    <property type="project" value="TreeGrafter"/>
</dbReference>
<dbReference type="GO" id="GO:0008641">
    <property type="term" value="F:ubiquitin-like modifier activating enzyme activity"/>
    <property type="evidence" value="ECO:0007669"/>
    <property type="project" value="InterPro"/>
</dbReference>
<dbReference type="RefSeq" id="WP_127055520.1">
    <property type="nucleotide sequence ID" value="NZ_RSCM01000013.1"/>
</dbReference>
<organism evidence="2 3">
    <name type="scientific">Trichormus variabilis SAG 1403-4b</name>
    <dbReference type="NCBI Taxonomy" id="447716"/>
    <lineage>
        <taxon>Bacteria</taxon>
        <taxon>Bacillati</taxon>
        <taxon>Cyanobacteriota</taxon>
        <taxon>Cyanophyceae</taxon>
        <taxon>Nostocales</taxon>
        <taxon>Nostocaceae</taxon>
        <taxon>Trichormus</taxon>
    </lineage>
</organism>
<dbReference type="InterPro" id="IPR035985">
    <property type="entry name" value="Ubiquitin-activating_enz"/>
</dbReference>
<keyword evidence="2" id="KW-0808">Transferase</keyword>
<dbReference type="GO" id="GO:0016779">
    <property type="term" value="F:nucleotidyltransferase activity"/>
    <property type="evidence" value="ECO:0007669"/>
    <property type="project" value="UniProtKB-KW"/>
</dbReference>
<dbReference type="GO" id="GO:0004792">
    <property type="term" value="F:thiosulfate-cyanide sulfurtransferase activity"/>
    <property type="evidence" value="ECO:0007669"/>
    <property type="project" value="TreeGrafter"/>
</dbReference>
<dbReference type="Pfam" id="PF00899">
    <property type="entry name" value="ThiF"/>
    <property type="match status" value="1"/>
</dbReference>
<evidence type="ECO:0000259" key="1">
    <source>
        <dbReference type="Pfam" id="PF00899"/>
    </source>
</evidence>
<dbReference type="PANTHER" id="PTHR10953:SF247">
    <property type="entry name" value="SLL6053 PROTEIN"/>
    <property type="match status" value="1"/>
</dbReference>
<reference evidence="2 3" key="1">
    <citation type="journal article" date="2019" name="Genome Biol. Evol.">
        <title>Day and night: Metabolic profiles and evolutionary relationships of six axenic non-marine cyanobacteria.</title>
        <authorList>
            <person name="Will S.E."/>
            <person name="Henke P."/>
            <person name="Boedeker C."/>
            <person name="Huang S."/>
            <person name="Brinkmann H."/>
            <person name="Rohde M."/>
            <person name="Jarek M."/>
            <person name="Friedl T."/>
            <person name="Seufert S."/>
            <person name="Schumacher M."/>
            <person name="Overmann J."/>
            <person name="Neumann-Schaal M."/>
            <person name="Petersen J."/>
        </authorList>
    </citation>
    <scope>NUCLEOTIDE SEQUENCE [LARGE SCALE GENOMIC DNA]</scope>
    <source>
        <strain evidence="2 3">SAG 1403-4b</strain>
    </source>
</reference>
<gene>
    <name evidence="2" type="ORF">DSM107003_36590</name>
</gene>
<proteinExistence type="predicted"/>
<keyword evidence="3" id="KW-1185">Reference proteome</keyword>
<sequence length="299" mass="32536">MMKLDLSFAHSVPLMLPAHNHVEFIVVGAGGTGGFLIPSVARLMLEIEANSNKTASCIVVDPDIIEPKNIPRQNFQQSEIGLYKAEVLAARYSLGLGVQISALAKSAEGIAKPFTKNIISGRWRKLTVVIGCVDNAAARAEISSCLDQNYLGSPPQIWWLDCGNYANSSSGQVVLGSTNEFTLADAFDNLQKPNFCFNLPSPSKQHPELLTPLPEESNSTSLSCAEIQARNRQSLFVNQQVAVIAAEYLLALTLTGGLRKFATYFYNTTGSCRSLYTCVDSLQKFTDEEIVPQNRSALV</sequence>
<protein>
    <submittedName>
        <fullName evidence="2">Thiazole biosynthesis adenylyltransferase ThiF</fullName>
    </submittedName>
</protein>